<evidence type="ECO:0000256" key="1">
    <source>
        <dbReference type="ARBA" id="ARBA00022741"/>
    </source>
</evidence>
<dbReference type="PROSITE" id="PS50045">
    <property type="entry name" value="SIGMA54_INTERACT_4"/>
    <property type="match status" value="1"/>
</dbReference>
<feature type="coiled-coil region" evidence="8">
    <location>
        <begin position="184"/>
        <end position="215"/>
    </location>
</feature>
<sequence length="541" mass="59418">MQDPLAVAEELIELTTTLATERRLEALLGAVVSSARRLTRAEGGRVLVLDRTGRHLHGLIGQNECAPEAAAFPDTVSVYSEGNAFNMRDANVFSAVTGQIVNLADLYDYTNFDVSALYAHDARTGYRTRSFVVAPLWNVEGVTLGVLQLINIRLTPDGEIGALPKAFERIVASFAAHAAVAMANARLFEENRQLIRQLDRKNADLAQENTRLKVMATVSDDQVVGESPVFQAALDLARRAASAPVAVLLLGETGTGKEVFAQAIHRFGKRRGRPFIAQNCAALPETLLESELFGHRKGAFSGAVADKKGLVHEADGGTLFLDEIGDMPLALQAKILRLLEEGSVRRLGDTKLEKVDVRIVAATNADLPQKIAQGSFREDLYYRLSVFPVQIPPLRQRPSDIPKLIDFFLTRIAKTHGRSSFALTPRALDALCRWRYPGNVRELKNIAERAALLVDGDERIDLKHLPANLSATQAPDIVVPSSTTAANHASLRAAVRHYEAIVIENRLRETGWNQSRAAELLQISRRSLVEKLQRYAIRPPS</sequence>
<keyword evidence="7" id="KW-0804">Transcription</keyword>
<evidence type="ECO:0000256" key="6">
    <source>
        <dbReference type="ARBA" id="ARBA00023159"/>
    </source>
</evidence>
<dbReference type="Proteomes" id="UP000255207">
    <property type="component" value="Unassembled WGS sequence"/>
</dbReference>
<evidence type="ECO:0000256" key="3">
    <source>
        <dbReference type="ARBA" id="ARBA00023012"/>
    </source>
</evidence>
<dbReference type="InterPro" id="IPR058031">
    <property type="entry name" value="AAA_lid_NorR"/>
</dbReference>
<evidence type="ECO:0000313" key="11">
    <source>
        <dbReference type="Proteomes" id="UP000255207"/>
    </source>
</evidence>
<keyword evidence="11" id="KW-1185">Reference proteome</keyword>
<keyword evidence="4" id="KW-0805">Transcription regulation</keyword>
<dbReference type="Pfam" id="PF25601">
    <property type="entry name" value="AAA_lid_14"/>
    <property type="match status" value="1"/>
</dbReference>
<dbReference type="GO" id="GO:0005524">
    <property type="term" value="F:ATP binding"/>
    <property type="evidence" value="ECO:0007669"/>
    <property type="project" value="UniProtKB-KW"/>
</dbReference>
<keyword evidence="1" id="KW-0547">Nucleotide-binding</keyword>
<dbReference type="SUPFAM" id="SSF46689">
    <property type="entry name" value="Homeodomain-like"/>
    <property type="match status" value="1"/>
</dbReference>
<dbReference type="EMBL" id="QQTP01000004">
    <property type="protein sequence ID" value="RDJ26191.1"/>
    <property type="molecule type" value="Genomic_DNA"/>
</dbReference>
<dbReference type="AlphaFoldDB" id="A0A370L7Q3"/>
<dbReference type="InterPro" id="IPR009057">
    <property type="entry name" value="Homeodomain-like_sf"/>
</dbReference>
<dbReference type="SMART" id="SM00382">
    <property type="entry name" value="AAA"/>
    <property type="match status" value="1"/>
</dbReference>
<dbReference type="InterPro" id="IPR025943">
    <property type="entry name" value="Sigma_54_int_dom_ATP-bd_2"/>
</dbReference>
<dbReference type="PROSITE" id="PS00675">
    <property type="entry name" value="SIGMA54_INTERACT_1"/>
    <property type="match status" value="1"/>
</dbReference>
<dbReference type="PROSITE" id="PS00688">
    <property type="entry name" value="SIGMA54_INTERACT_3"/>
    <property type="match status" value="1"/>
</dbReference>
<keyword evidence="6" id="KW-0010">Activator</keyword>
<dbReference type="SMART" id="SM00065">
    <property type="entry name" value="GAF"/>
    <property type="match status" value="1"/>
</dbReference>
<evidence type="ECO:0000256" key="2">
    <source>
        <dbReference type="ARBA" id="ARBA00022840"/>
    </source>
</evidence>
<reference evidence="11" key="1">
    <citation type="submission" date="2018-07" db="EMBL/GenBank/DDBJ databases">
        <authorList>
            <person name="Safronova V.I."/>
            <person name="Chirak E.R."/>
            <person name="Sazanova A.L."/>
        </authorList>
    </citation>
    <scope>NUCLEOTIDE SEQUENCE [LARGE SCALE GENOMIC DNA]</scope>
    <source>
        <strain evidence="11">RCAM04685</strain>
    </source>
</reference>
<proteinExistence type="predicted"/>
<keyword evidence="5" id="KW-0238">DNA-binding</keyword>
<gene>
    <name evidence="10" type="ORF">DWE98_10165</name>
</gene>
<name>A0A370L7Q3_9HYPH</name>
<feature type="domain" description="Sigma-54 factor interaction" evidence="9">
    <location>
        <begin position="223"/>
        <end position="452"/>
    </location>
</feature>
<evidence type="ECO:0000256" key="4">
    <source>
        <dbReference type="ARBA" id="ARBA00023015"/>
    </source>
</evidence>
<dbReference type="GO" id="GO:0006355">
    <property type="term" value="P:regulation of DNA-templated transcription"/>
    <property type="evidence" value="ECO:0007669"/>
    <property type="project" value="InterPro"/>
</dbReference>
<dbReference type="SUPFAM" id="SSF55781">
    <property type="entry name" value="GAF domain-like"/>
    <property type="match status" value="1"/>
</dbReference>
<dbReference type="Pfam" id="PF02954">
    <property type="entry name" value="HTH_8"/>
    <property type="match status" value="1"/>
</dbReference>
<dbReference type="InterPro" id="IPR003593">
    <property type="entry name" value="AAA+_ATPase"/>
</dbReference>
<dbReference type="CDD" id="cd00009">
    <property type="entry name" value="AAA"/>
    <property type="match status" value="1"/>
</dbReference>
<comment type="caution">
    <text evidence="10">The sequence shown here is derived from an EMBL/GenBank/DDBJ whole genome shotgun (WGS) entry which is preliminary data.</text>
</comment>
<dbReference type="PANTHER" id="PTHR32071">
    <property type="entry name" value="TRANSCRIPTIONAL REGULATORY PROTEIN"/>
    <property type="match status" value="1"/>
</dbReference>
<dbReference type="InterPro" id="IPR002197">
    <property type="entry name" value="HTH_Fis"/>
</dbReference>
<evidence type="ECO:0000313" key="10">
    <source>
        <dbReference type="EMBL" id="RDJ26191.1"/>
    </source>
</evidence>
<dbReference type="SUPFAM" id="SSF52540">
    <property type="entry name" value="P-loop containing nucleoside triphosphate hydrolases"/>
    <property type="match status" value="1"/>
</dbReference>
<dbReference type="PRINTS" id="PR01590">
    <property type="entry name" value="HTHFIS"/>
</dbReference>
<dbReference type="InterPro" id="IPR002078">
    <property type="entry name" value="Sigma_54_int"/>
</dbReference>
<dbReference type="InterPro" id="IPR025662">
    <property type="entry name" value="Sigma_54_int_dom_ATP-bd_1"/>
</dbReference>
<dbReference type="InterPro" id="IPR025944">
    <property type="entry name" value="Sigma_54_int_dom_CS"/>
</dbReference>
<evidence type="ECO:0000259" key="9">
    <source>
        <dbReference type="PROSITE" id="PS50045"/>
    </source>
</evidence>
<dbReference type="Gene3D" id="3.30.450.40">
    <property type="match status" value="1"/>
</dbReference>
<protein>
    <submittedName>
        <fullName evidence="10">GAF domain-containing protein</fullName>
    </submittedName>
</protein>
<accession>A0A370L7Q3</accession>
<keyword evidence="8" id="KW-0175">Coiled coil</keyword>
<evidence type="ECO:0000256" key="7">
    <source>
        <dbReference type="ARBA" id="ARBA00023163"/>
    </source>
</evidence>
<dbReference type="InterPro" id="IPR029016">
    <property type="entry name" value="GAF-like_dom_sf"/>
</dbReference>
<organism evidence="10 11">
    <name type="scientific">Bosea caraganae</name>
    <dbReference type="NCBI Taxonomy" id="2763117"/>
    <lineage>
        <taxon>Bacteria</taxon>
        <taxon>Pseudomonadati</taxon>
        <taxon>Pseudomonadota</taxon>
        <taxon>Alphaproteobacteria</taxon>
        <taxon>Hyphomicrobiales</taxon>
        <taxon>Boseaceae</taxon>
        <taxon>Bosea</taxon>
    </lineage>
</organism>
<dbReference type="GO" id="GO:0043565">
    <property type="term" value="F:sequence-specific DNA binding"/>
    <property type="evidence" value="ECO:0007669"/>
    <property type="project" value="InterPro"/>
</dbReference>
<dbReference type="Pfam" id="PF00158">
    <property type="entry name" value="Sigma54_activat"/>
    <property type="match status" value="1"/>
</dbReference>
<dbReference type="GO" id="GO:0000160">
    <property type="term" value="P:phosphorelay signal transduction system"/>
    <property type="evidence" value="ECO:0007669"/>
    <property type="project" value="UniProtKB-KW"/>
</dbReference>
<dbReference type="Gene3D" id="3.40.50.300">
    <property type="entry name" value="P-loop containing nucleotide triphosphate hydrolases"/>
    <property type="match status" value="1"/>
</dbReference>
<dbReference type="Gene3D" id="1.10.8.60">
    <property type="match status" value="1"/>
</dbReference>
<dbReference type="RefSeq" id="WP_114829082.1">
    <property type="nucleotide sequence ID" value="NZ_QQTO01000022.1"/>
</dbReference>
<keyword evidence="3" id="KW-0902">Two-component regulatory system</keyword>
<dbReference type="InterPro" id="IPR003018">
    <property type="entry name" value="GAF"/>
</dbReference>
<dbReference type="Pfam" id="PF01590">
    <property type="entry name" value="GAF"/>
    <property type="match status" value="1"/>
</dbReference>
<dbReference type="PROSITE" id="PS00676">
    <property type="entry name" value="SIGMA54_INTERACT_2"/>
    <property type="match status" value="1"/>
</dbReference>
<evidence type="ECO:0000256" key="5">
    <source>
        <dbReference type="ARBA" id="ARBA00023125"/>
    </source>
</evidence>
<dbReference type="InterPro" id="IPR027417">
    <property type="entry name" value="P-loop_NTPase"/>
</dbReference>
<dbReference type="OrthoDB" id="9761019at2"/>
<keyword evidence="2" id="KW-0067">ATP-binding</keyword>
<evidence type="ECO:0000256" key="8">
    <source>
        <dbReference type="SAM" id="Coils"/>
    </source>
</evidence>
<dbReference type="FunFam" id="3.40.50.300:FF:000006">
    <property type="entry name" value="DNA-binding transcriptional regulator NtrC"/>
    <property type="match status" value="1"/>
</dbReference>
<dbReference type="Gene3D" id="1.10.10.60">
    <property type="entry name" value="Homeodomain-like"/>
    <property type="match status" value="1"/>
</dbReference>